<gene>
    <name evidence="1" type="ORF">MTBBW1_510013</name>
</gene>
<dbReference type="OrthoDB" id="5824136at2"/>
<evidence type="ECO:0000313" key="2">
    <source>
        <dbReference type="Proteomes" id="UP000191931"/>
    </source>
</evidence>
<reference evidence="1 2" key="1">
    <citation type="submission" date="2017-03" db="EMBL/GenBank/DDBJ databases">
        <authorList>
            <person name="Afonso C.L."/>
            <person name="Miller P.J."/>
            <person name="Scott M.A."/>
            <person name="Spackman E."/>
            <person name="Goraichik I."/>
            <person name="Dimitrov K.M."/>
            <person name="Suarez D.L."/>
            <person name="Swayne D.E."/>
        </authorList>
    </citation>
    <scope>NUCLEOTIDE SEQUENCE [LARGE SCALE GENOMIC DNA]</scope>
    <source>
        <strain evidence="1">PRJEB14757</strain>
    </source>
</reference>
<sequence length="396" mass="45366">MKKMITGLLAGLFTVMVPFYGMAIELTDYLDPDLQYQDAEIQALFNLKDGNQDQTSFNGSARMEYDMEYSTLPLKIEGYAKGEADFNRGADDEDSTARNFRFDAWSVGKKYLENDNSIFGFGRFDLGLQDLENSNENDPYAKVTVGMGYGRITTATPLMEAYRCVEDLKRYGIIKGELSNEYYLRLATVIAKENEYKSRYSLKEYEKYWYEAMERVFREAGVLTGESLGAMGIIRIQDILTDENVLRRKHGWEVGAGVDYLISDYAGNEGDPGLSLYAEYARPVGFKWQFIDRISYSTILVDWEFGDMDNTFTNEAWLTYEITDKIDWTNLWELDIILASEGDDTYKNSLETGLRFYVSNTIDAVTTLGFDHIDKGDNLDDDIVTTFYFGLAYTIF</sequence>
<keyword evidence="2" id="KW-1185">Reference proteome</keyword>
<evidence type="ECO:0000313" key="1">
    <source>
        <dbReference type="EMBL" id="SLM31958.1"/>
    </source>
</evidence>
<organism evidence="1 2">
    <name type="scientific">Desulfamplus magnetovallimortis</name>
    <dbReference type="NCBI Taxonomy" id="1246637"/>
    <lineage>
        <taxon>Bacteria</taxon>
        <taxon>Pseudomonadati</taxon>
        <taxon>Thermodesulfobacteriota</taxon>
        <taxon>Desulfobacteria</taxon>
        <taxon>Desulfobacterales</taxon>
        <taxon>Desulfobacteraceae</taxon>
        <taxon>Desulfamplus</taxon>
    </lineage>
</organism>
<name>A0A1W1HHV8_9BACT</name>
<accession>A0A1W1HHV8</accession>
<dbReference type="EMBL" id="FWEV01000294">
    <property type="protein sequence ID" value="SLM31958.1"/>
    <property type="molecule type" value="Genomic_DNA"/>
</dbReference>
<proteinExistence type="predicted"/>
<dbReference type="Proteomes" id="UP000191931">
    <property type="component" value="Unassembled WGS sequence"/>
</dbReference>
<dbReference type="RefSeq" id="WP_080801278.1">
    <property type="nucleotide sequence ID" value="NZ_LT828542.1"/>
</dbReference>
<dbReference type="AlphaFoldDB" id="A0A1W1HHV8"/>
<protein>
    <submittedName>
        <fullName evidence="1">Uncharacterized protein</fullName>
    </submittedName>
</protein>